<dbReference type="AlphaFoldDB" id="A0A8H9FXG5"/>
<accession>A0A8H9FXG5</accession>
<organism evidence="1 2">
    <name type="scientific">Sphingobacterium cellulitidis</name>
    <dbReference type="NCBI Taxonomy" id="1768011"/>
    <lineage>
        <taxon>Bacteria</taxon>
        <taxon>Pseudomonadati</taxon>
        <taxon>Bacteroidota</taxon>
        <taxon>Sphingobacteriia</taxon>
        <taxon>Sphingobacteriales</taxon>
        <taxon>Sphingobacteriaceae</taxon>
        <taxon>Sphingobacterium</taxon>
    </lineage>
</organism>
<reference evidence="1" key="1">
    <citation type="journal article" date="2014" name="Int. J. Syst. Evol. Microbiol.">
        <title>Complete genome sequence of Corynebacterium casei LMG S-19264T (=DSM 44701T), isolated from a smear-ripened cheese.</title>
        <authorList>
            <consortium name="US DOE Joint Genome Institute (JGI-PGF)"/>
            <person name="Walter F."/>
            <person name="Albersmeier A."/>
            <person name="Kalinowski J."/>
            <person name="Ruckert C."/>
        </authorList>
    </citation>
    <scope>NUCLEOTIDE SEQUENCE</scope>
    <source>
        <strain evidence="1">CGMCC 1.15966</strain>
    </source>
</reference>
<dbReference type="Proteomes" id="UP000614460">
    <property type="component" value="Unassembled WGS sequence"/>
</dbReference>
<sequence>MKITNLILAFCLIILTSCISKQLVVHYKDTFQLDNLHLKTVIKNESRSKDITPKHKFGLGKNLYPNKKNYVLGIPQIYEIYDKPIFNLKTNYFYSEKDSLVKVILYEWIVVKHKKDDFFEDENYEKNADFFQLKFDSLANFLYREFGNPIVKNIEHITDSDKTYRDDLKFKRADGLNAYLFMFKRNINGYREIRLVVYKD</sequence>
<dbReference type="RefSeq" id="WP_182498853.1">
    <property type="nucleotide sequence ID" value="NZ_BMKM01000002.1"/>
</dbReference>
<keyword evidence="2" id="KW-1185">Reference proteome</keyword>
<comment type="caution">
    <text evidence="1">The sequence shown here is derived from an EMBL/GenBank/DDBJ whole genome shotgun (WGS) entry which is preliminary data.</text>
</comment>
<gene>
    <name evidence="1" type="ORF">GCM10011516_11190</name>
</gene>
<dbReference type="PROSITE" id="PS51257">
    <property type="entry name" value="PROKAR_LIPOPROTEIN"/>
    <property type="match status" value="1"/>
</dbReference>
<name>A0A8H9FXG5_9SPHI</name>
<evidence type="ECO:0000313" key="2">
    <source>
        <dbReference type="Proteomes" id="UP000614460"/>
    </source>
</evidence>
<protein>
    <recommendedName>
        <fullName evidence="3">Lipoprotein</fullName>
    </recommendedName>
</protein>
<reference evidence="1" key="2">
    <citation type="submission" date="2020-09" db="EMBL/GenBank/DDBJ databases">
        <authorList>
            <person name="Sun Q."/>
            <person name="Zhou Y."/>
        </authorList>
    </citation>
    <scope>NUCLEOTIDE SEQUENCE</scope>
    <source>
        <strain evidence="1">CGMCC 1.15966</strain>
    </source>
</reference>
<evidence type="ECO:0000313" key="1">
    <source>
        <dbReference type="EMBL" id="GGE15136.1"/>
    </source>
</evidence>
<dbReference type="EMBL" id="BMKM01000002">
    <property type="protein sequence ID" value="GGE15136.1"/>
    <property type="molecule type" value="Genomic_DNA"/>
</dbReference>
<proteinExistence type="predicted"/>
<evidence type="ECO:0008006" key="3">
    <source>
        <dbReference type="Google" id="ProtNLM"/>
    </source>
</evidence>